<dbReference type="InterPro" id="IPR001752">
    <property type="entry name" value="Kinesin_motor_dom"/>
</dbReference>
<evidence type="ECO:0000256" key="5">
    <source>
        <dbReference type="PROSITE-ProRule" id="PRU00283"/>
    </source>
</evidence>
<keyword evidence="2 5" id="KW-0547">Nucleotide-binding</keyword>
<dbReference type="InterPro" id="IPR027417">
    <property type="entry name" value="P-loop_NTPase"/>
</dbReference>
<dbReference type="InterPro" id="IPR019821">
    <property type="entry name" value="Kinesin_motor_CS"/>
</dbReference>
<evidence type="ECO:0000256" key="3">
    <source>
        <dbReference type="ARBA" id="ARBA00022840"/>
    </source>
</evidence>
<evidence type="ECO:0000256" key="2">
    <source>
        <dbReference type="ARBA" id="ARBA00022741"/>
    </source>
</evidence>
<dbReference type="CDD" id="cd01372">
    <property type="entry name" value="KISc_KIF4"/>
    <property type="match status" value="1"/>
</dbReference>
<feature type="compositionally biased region" description="Polar residues" evidence="7">
    <location>
        <begin position="1357"/>
        <end position="1379"/>
    </location>
</feature>
<dbReference type="InterPro" id="IPR027640">
    <property type="entry name" value="Kinesin-like_fam"/>
</dbReference>
<gene>
    <name evidence="10" type="primary">LOC100373898</name>
</gene>
<feature type="coiled-coil region" evidence="6">
    <location>
        <begin position="1189"/>
        <end position="1227"/>
    </location>
</feature>
<evidence type="ECO:0000313" key="9">
    <source>
        <dbReference type="Proteomes" id="UP000694865"/>
    </source>
</evidence>
<feature type="domain" description="Kinesin motor" evidence="8">
    <location>
        <begin position="5"/>
        <end position="358"/>
    </location>
</feature>
<dbReference type="Pfam" id="PF25764">
    <property type="entry name" value="KIF21A_4th"/>
    <property type="match status" value="1"/>
</dbReference>
<accession>A0ABM0MZX3</accession>
<sequence length="1379" mass="158071">MQEVPVKVVVRVRPLVPKEKLHNHQVCVKVLSSSNQIIIGKDRVFTFDNVLSAKSTQDESYKTCVEPLLRSCFEGYNATVFAYGQTGSGKTYTITGSNSIDIQEEEIGIVPRALKQMYEMIEENHNKDFTIRVSYIEIYKEELKDLLDIETNSKDLAIREDDKGNTVLVGIKEVECDSVDEVMNCLDTGSANRHTGTTNMNEHSSRSHSVFTVMIEQRWQGSTSCVPPKTEEEEIEDVDTDSEEENTTTTHFMSAKFHFVDLAGSERAHRTGNIGERFKESIHINSGLLALGNVISALGDTKKKISHIPYRDSKITRILKDSLGGNANTVMIACISPSTVSFDETLNALKYANRARNIKNMPIVNRDKQSIKFEAMQSEIQALREQLQRQKSAGYSEWQSEHGGEDVALQIQSLEEQIIKLKTENAHYKMCTEEAFKLLLKLQDTDSLTKTLSVGIQQWLDLAEETKSDILSPRKKDNGDENLVHRLENELKKAMDDLASDEEIFAEKTRENNEMQEKIVELEATSSEHVQMLEEALERQKQQEQQMIEQQLKIAELQKYIDDLENKNKNKDISGDNVETVEAPGTGGRRAMSVPAVIARKRYKSAGSEVSHVRPQSRKVHTSPAMPAVATTCGQYVLNQDYLNRHSAVQCLQSGSRSHFSMERIVQGFRARSQLIVNRLEDLDEVLQEQFSDDELVEENGEESKTLGKTWNKGKQPILSGTITLKGKARASKVPLRKKSDGLIIEVERYLAEHKSGDKTSEVGQLKVNAANTKEQVRQSSVRLQDAQQKLRDLSLNIKLKEGLIRELVKTSKESEYMNKKYSQKIKTLEKESELAKVELHEALKAMRELESKEHQENLEKQKLQSDYKKKVDAAKSKIKLLEKRQNDTEKIFKMQAHSEKKVSDLEHNIEKMRQQQELLQRRLREEAERKTKLEREMQRDQQRMKELEIRNEQQQKILKRKTEEVAAAQRKLRQGSAQMVGEDQHKLDEQRKWLDNEVERVLERKRKIEEFEEELIKREEIIKKKESILKEKSELEIKKLRSSQVLSKDILGLANKINIVEKKIEDKSIELRQSMDVQKDQLATDVMELEKDRDRLCKQRLVLDEKLHEGSLLSPTEERRLIELDEAIEAVDAAIEFKNDTLQSQEDELRRSDYLTQNEDNLMGKLNSLSTKETKVLLTKYFEKVVAMREAERKKDLLCSELEMKIDEQERFIHELEGALQKAASEMDRRSIEQQKKNEQKIQLLMKQIGDGQSSEESGGDASSQNRIQQLEKDLYYYKKTSRELKKKLREVVTSGLIPQLSQGDEGSVPSSARSDLGTPYTGRDSEYGQGDLTPVRRSKKDLRQLSNAEVEIRRSTASKSSHVADSVEDSGNMNPWT</sequence>
<evidence type="ECO:0000256" key="6">
    <source>
        <dbReference type="SAM" id="Coils"/>
    </source>
</evidence>
<organism evidence="9 10">
    <name type="scientific">Saccoglossus kowalevskii</name>
    <name type="common">Acorn worm</name>
    <dbReference type="NCBI Taxonomy" id="10224"/>
    <lineage>
        <taxon>Eukaryota</taxon>
        <taxon>Metazoa</taxon>
        <taxon>Hemichordata</taxon>
        <taxon>Enteropneusta</taxon>
        <taxon>Harrimaniidae</taxon>
        <taxon>Saccoglossus</taxon>
    </lineage>
</organism>
<name>A0ABM0MZX3_SACKO</name>
<dbReference type="InterPro" id="IPR036961">
    <property type="entry name" value="Kinesin_motor_dom_sf"/>
</dbReference>
<evidence type="ECO:0000256" key="1">
    <source>
        <dbReference type="ARBA" id="ARBA00004245"/>
    </source>
</evidence>
<dbReference type="PROSITE" id="PS00411">
    <property type="entry name" value="KINESIN_MOTOR_1"/>
    <property type="match status" value="1"/>
</dbReference>
<dbReference type="Pfam" id="PF00225">
    <property type="entry name" value="Kinesin"/>
    <property type="match status" value="1"/>
</dbReference>
<feature type="compositionally biased region" description="Polar residues" evidence="7">
    <location>
        <begin position="1301"/>
        <end position="1315"/>
    </location>
</feature>
<feature type="region of interest" description="Disordered" evidence="7">
    <location>
        <begin position="930"/>
        <end position="949"/>
    </location>
</feature>
<keyword evidence="4" id="KW-0206">Cytoskeleton</keyword>
<feature type="compositionally biased region" description="Acidic residues" evidence="7">
    <location>
        <begin position="231"/>
        <end position="241"/>
    </location>
</feature>
<feature type="region of interest" description="Disordered" evidence="7">
    <location>
        <begin position="222"/>
        <end position="241"/>
    </location>
</feature>
<keyword evidence="5" id="KW-0505">Motor protein</keyword>
<dbReference type="SMART" id="SM00129">
    <property type="entry name" value="KISc"/>
    <property type="match status" value="1"/>
</dbReference>
<dbReference type="PANTHER" id="PTHR47969:SF25">
    <property type="entry name" value="KINESIN MOTOR DOMAIN-CONTAINING PROTEIN"/>
    <property type="match status" value="1"/>
</dbReference>
<keyword evidence="9" id="KW-1185">Reference proteome</keyword>
<dbReference type="PRINTS" id="PR00380">
    <property type="entry name" value="KINESINHEAVY"/>
</dbReference>
<dbReference type="PROSITE" id="PS50067">
    <property type="entry name" value="KINESIN_MOTOR_2"/>
    <property type="match status" value="1"/>
</dbReference>
<keyword evidence="3 5" id="KW-0067">ATP-binding</keyword>
<evidence type="ECO:0000259" key="8">
    <source>
        <dbReference type="PROSITE" id="PS50067"/>
    </source>
</evidence>
<evidence type="ECO:0000313" key="10">
    <source>
        <dbReference type="RefSeq" id="XP_006825564.1"/>
    </source>
</evidence>
<comment type="subcellular location">
    <subcellularLocation>
        <location evidence="1">Cytoplasm</location>
        <location evidence="1">Cytoskeleton</location>
    </subcellularLocation>
</comment>
<feature type="binding site" evidence="5">
    <location>
        <begin position="84"/>
        <end position="91"/>
    </location>
    <ligand>
        <name>ATP</name>
        <dbReference type="ChEBI" id="CHEBI:30616"/>
    </ligand>
</feature>
<dbReference type="Gene3D" id="3.40.850.10">
    <property type="entry name" value="Kinesin motor domain"/>
    <property type="match status" value="1"/>
</dbReference>
<reference evidence="10" key="1">
    <citation type="submission" date="2025-08" db="UniProtKB">
        <authorList>
            <consortium name="RefSeq"/>
        </authorList>
    </citation>
    <scope>IDENTIFICATION</scope>
    <source>
        <tissue evidence="10">Testes</tissue>
    </source>
</reference>
<proteinExistence type="inferred from homology"/>
<dbReference type="GeneID" id="100373898"/>
<keyword evidence="4" id="KW-0963">Cytoplasm</keyword>
<dbReference type="SUPFAM" id="SSF52540">
    <property type="entry name" value="P-loop containing nucleoside triphosphate hydrolases"/>
    <property type="match status" value="1"/>
</dbReference>
<evidence type="ECO:0000256" key="7">
    <source>
        <dbReference type="SAM" id="MobiDB-lite"/>
    </source>
</evidence>
<dbReference type="Proteomes" id="UP000694865">
    <property type="component" value="Unplaced"/>
</dbReference>
<keyword evidence="6" id="KW-0175">Coiled coil</keyword>
<feature type="region of interest" description="Disordered" evidence="7">
    <location>
        <begin position="1301"/>
        <end position="1379"/>
    </location>
</feature>
<dbReference type="PANTHER" id="PTHR47969">
    <property type="entry name" value="CHROMOSOME-ASSOCIATED KINESIN KIF4A-RELATED"/>
    <property type="match status" value="1"/>
</dbReference>
<dbReference type="RefSeq" id="XP_006825564.1">
    <property type="nucleotide sequence ID" value="XM_006825501.1"/>
</dbReference>
<evidence type="ECO:0000256" key="4">
    <source>
        <dbReference type="ARBA" id="ARBA00023212"/>
    </source>
</evidence>
<feature type="coiled-coil region" evidence="6">
    <location>
        <begin position="484"/>
        <end position="574"/>
    </location>
</feature>
<feature type="coiled-coil region" evidence="6">
    <location>
        <begin position="366"/>
        <end position="424"/>
    </location>
</feature>
<comment type="similarity">
    <text evidence="5">Belongs to the TRAFAC class myosin-kinesin ATPase superfamily. Kinesin family.</text>
</comment>
<protein>
    <submittedName>
        <fullName evidence="10">Kinesin-like protein KIF27-like</fullName>
    </submittedName>
</protein>